<dbReference type="Pfam" id="PF09411">
    <property type="entry name" value="PagL"/>
    <property type="match status" value="1"/>
</dbReference>
<comment type="caution">
    <text evidence="1">The sequence shown here is derived from an EMBL/GenBank/DDBJ whole genome shotgun (WGS) entry which is preliminary data.</text>
</comment>
<accession>A0ABT8KQQ7</accession>
<gene>
    <name evidence="1" type="ORF">QQ008_16945</name>
</gene>
<protein>
    <submittedName>
        <fullName evidence="1">Acyloxyacyl hydrolase</fullName>
    </submittedName>
</protein>
<dbReference type="Gene3D" id="2.40.160.20">
    <property type="match status" value="1"/>
</dbReference>
<dbReference type="EMBL" id="JAUJEA010000006">
    <property type="protein sequence ID" value="MDN5203079.1"/>
    <property type="molecule type" value="Genomic_DNA"/>
</dbReference>
<keyword evidence="2" id="KW-1185">Reference proteome</keyword>
<dbReference type="Proteomes" id="UP001172082">
    <property type="component" value="Unassembled WGS sequence"/>
</dbReference>
<dbReference type="InterPro" id="IPR018550">
    <property type="entry name" value="Lipid-A_deacylase-rel"/>
</dbReference>
<keyword evidence="1" id="KW-0378">Hydrolase</keyword>
<dbReference type="RefSeq" id="WP_346753101.1">
    <property type="nucleotide sequence ID" value="NZ_JAUJEA010000006.1"/>
</dbReference>
<sequence>MKPSKTGYLQIIYFLLTFLSLGFTAAGQESSPQKGIFFVEPEIMIGTVVPNFPDFPKSDIRTSLVLNFGRLNAIENQHWATYYSYPTTGIAFAVSDYANNKVLGREFSLVPYLTLNLSKKRLHSWYLKLGLGASYFTKHFDVLENPTNEVIGSSLTWTFQAFMYRSLLVNEKMHLKFGGGFWHSSNGHTQLPNFGMNSAMMSISAQFLDGAKALNFYKHNKPVDIDRTKHYYFVARKGYGFHELGDANGPIGGAKKSVYTLSLGAGVLYRQHLRVRAGFAYRFYQHYYDEIRANERSEFRDRPAWNASNIYFFLGSEFLIGHIGMDAEGGLNLFKPFFRTHIDEFTNTEDETKIFLKQMFSTRLGLNFYLFNTNRKPRNNFFLGAHINANFGQADFTEINLGYTHMFK</sequence>
<name>A0ABT8KQQ7_9BACT</name>
<dbReference type="GO" id="GO:0016787">
    <property type="term" value="F:hydrolase activity"/>
    <property type="evidence" value="ECO:0007669"/>
    <property type="project" value="UniProtKB-KW"/>
</dbReference>
<proteinExistence type="predicted"/>
<reference evidence="1" key="1">
    <citation type="submission" date="2023-06" db="EMBL/GenBank/DDBJ databases">
        <title>Genomic of Parafulvivirga corallium.</title>
        <authorList>
            <person name="Wang G."/>
        </authorList>
    </citation>
    <scope>NUCLEOTIDE SEQUENCE</scope>
    <source>
        <strain evidence="1">BMA10</strain>
    </source>
</reference>
<evidence type="ECO:0000313" key="2">
    <source>
        <dbReference type="Proteomes" id="UP001172082"/>
    </source>
</evidence>
<evidence type="ECO:0000313" key="1">
    <source>
        <dbReference type="EMBL" id="MDN5203079.1"/>
    </source>
</evidence>
<organism evidence="1 2">
    <name type="scientific">Splendidivirga corallicola</name>
    <dbReference type="NCBI Taxonomy" id="3051826"/>
    <lineage>
        <taxon>Bacteria</taxon>
        <taxon>Pseudomonadati</taxon>
        <taxon>Bacteroidota</taxon>
        <taxon>Cytophagia</taxon>
        <taxon>Cytophagales</taxon>
        <taxon>Splendidivirgaceae</taxon>
        <taxon>Splendidivirga</taxon>
    </lineage>
</organism>